<dbReference type="InterPro" id="IPR006342">
    <property type="entry name" value="FkbM_mtfrase"/>
</dbReference>
<organism evidence="2 3">
    <name type="scientific">Sphingomonas bacterium</name>
    <dbReference type="NCBI Taxonomy" id="1895847"/>
    <lineage>
        <taxon>Bacteria</taxon>
        <taxon>Pseudomonadati</taxon>
        <taxon>Pseudomonadota</taxon>
        <taxon>Alphaproteobacteria</taxon>
        <taxon>Sphingomonadales</taxon>
        <taxon>Sphingomonadaceae</taxon>
        <taxon>Sphingomonas</taxon>
    </lineage>
</organism>
<evidence type="ECO:0000259" key="1">
    <source>
        <dbReference type="Pfam" id="PF05050"/>
    </source>
</evidence>
<name>A0A3D0WC21_9SPHN</name>
<reference evidence="2 3" key="1">
    <citation type="journal article" date="2018" name="Nat. Biotechnol.">
        <title>A standardized bacterial taxonomy based on genome phylogeny substantially revises the tree of life.</title>
        <authorList>
            <person name="Parks D.H."/>
            <person name="Chuvochina M."/>
            <person name="Waite D.W."/>
            <person name="Rinke C."/>
            <person name="Skarshewski A."/>
            <person name="Chaumeil P.A."/>
            <person name="Hugenholtz P."/>
        </authorList>
    </citation>
    <scope>NUCLEOTIDE SEQUENCE [LARGE SCALE GENOMIC DNA]</scope>
    <source>
        <strain evidence="2">UBA9015</strain>
    </source>
</reference>
<accession>A0A3D0WC21</accession>
<evidence type="ECO:0000313" key="2">
    <source>
        <dbReference type="EMBL" id="HCB76089.1"/>
    </source>
</evidence>
<dbReference type="Proteomes" id="UP000262699">
    <property type="component" value="Unassembled WGS sequence"/>
</dbReference>
<evidence type="ECO:0000313" key="3">
    <source>
        <dbReference type="Proteomes" id="UP000262699"/>
    </source>
</evidence>
<feature type="domain" description="Methyltransferase FkbM" evidence="1">
    <location>
        <begin position="68"/>
        <end position="211"/>
    </location>
</feature>
<dbReference type="AlphaFoldDB" id="A0A3D0WC21"/>
<dbReference type="NCBIfam" id="TIGR01444">
    <property type="entry name" value="fkbM_fam"/>
    <property type="match status" value="1"/>
</dbReference>
<comment type="caution">
    <text evidence="2">The sequence shown here is derived from an EMBL/GenBank/DDBJ whole genome shotgun (WGS) entry which is preliminary data.</text>
</comment>
<dbReference type="PANTHER" id="PTHR32026">
    <property type="entry name" value="METHYLTRANSFERASE-LIKE PROTEIN 24"/>
    <property type="match status" value="1"/>
</dbReference>
<dbReference type="InterPro" id="IPR026913">
    <property type="entry name" value="METTL24"/>
</dbReference>
<gene>
    <name evidence="2" type="ORF">DEP91_07915</name>
</gene>
<proteinExistence type="predicted"/>
<dbReference type="InterPro" id="IPR029063">
    <property type="entry name" value="SAM-dependent_MTases_sf"/>
</dbReference>
<sequence length="229" mass="25189">MIERIKAIVRPILRPPVHAVEIKRPYKVYGTEYGGWPLIDGSVDERSTILSVGLGEDISFDLEVIDRFGCVVHGCDPTPKSLAWLSSQDLPAKFHVHALGLGEVDGPAAFIPPANDAHVSFSATRGKGQAGDAIEIDVCTLPTMIDRVGVDRLDVLKMDIEGFEYGVIRQMVASTIRPAQILVEFHHRMYGYRPEDTRRAVEMLQGAGYRIFYVSPGGHEYGLVLTDGA</sequence>
<dbReference type="Pfam" id="PF05050">
    <property type="entry name" value="Methyltransf_21"/>
    <property type="match status" value="1"/>
</dbReference>
<dbReference type="SUPFAM" id="SSF53335">
    <property type="entry name" value="S-adenosyl-L-methionine-dependent methyltransferases"/>
    <property type="match status" value="1"/>
</dbReference>
<dbReference type="EMBL" id="DOYJ01000219">
    <property type="protein sequence ID" value="HCB76089.1"/>
    <property type="molecule type" value="Genomic_DNA"/>
</dbReference>
<dbReference type="Gene3D" id="3.40.50.150">
    <property type="entry name" value="Vaccinia Virus protein VP39"/>
    <property type="match status" value="1"/>
</dbReference>
<protein>
    <recommendedName>
        <fullName evidence="1">Methyltransferase FkbM domain-containing protein</fullName>
    </recommendedName>
</protein>